<dbReference type="Proteomes" id="UP000782843">
    <property type="component" value="Unassembled WGS sequence"/>
</dbReference>
<keyword evidence="1" id="KW-0472">Membrane</keyword>
<dbReference type="EMBL" id="JAGQLG010000105">
    <property type="protein sequence ID" value="MCA9382317.1"/>
    <property type="molecule type" value="Genomic_DNA"/>
</dbReference>
<dbReference type="AlphaFoldDB" id="A0A955RI10"/>
<keyword evidence="1" id="KW-1133">Transmembrane helix</keyword>
<evidence type="ECO:0000256" key="1">
    <source>
        <dbReference type="SAM" id="Phobius"/>
    </source>
</evidence>
<sequence>MKVRKVKLPVPILLVFVLSVICLFVGYKTGIDSKPTNCAELGGAYLEIGKKELGINDFGSQEWLQLIEDETKFTKDYYKSLSK</sequence>
<organism evidence="2 3">
    <name type="scientific">Candidatus Dojkabacteria bacterium</name>
    <dbReference type="NCBI Taxonomy" id="2099670"/>
    <lineage>
        <taxon>Bacteria</taxon>
        <taxon>Candidatus Dojkabacteria</taxon>
    </lineage>
</organism>
<proteinExistence type="predicted"/>
<keyword evidence="1" id="KW-0812">Transmembrane</keyword>
<name>A0A955RI10_9BACT</name>
<reference evidence="2" key="1">
    <citation type="submission" date="2020-04" db="EMBL/GenBank/DDBJ databases">
        <authorList>
            <person name="Zhang T."/>
        </authorList>
    </citation>
    <scope>NUCLEOTIDE SEQUENCE</scope>
    <source>
        <strain evidence="2">HKST-UBA10</strain>
    </source>
</reference>
<reference evidence="2" key="2">
    <citation type="journal article" date="2021" name="Microbiome">
        <title>Successional dynamics and alternative stable states in a saline activated sludge microbial community over 9 years.</title>
        <authorList>
            <person name="Wang Y."/>
            <person name="Ye J."/>
            <person name="Ju F."/>
            <person name="Liu L."/>
            <person name="Boyd J.A."/>
            <person name="Deng Y."/>
            <person name="Parks D.H."/>
            <person name="Jiang X."/>
            <person name="Yin X."/>
            <person name="Woodcroft B.J."/>
            <person name="Tyson G.W."/>
            <person name="Hugenholtz P."/>
            <person name="Polz M.F."/>
            <person name="Zhang T."/>
        </authorList>
    </citation>
    <scope>NUCLEOTIDE SEQUENCE</scope>
    <source>
        <strain evidence="2">HKST-UBA10</strain>
    </source>
</reference>
<evidence type="ECO:0000313" key="2">
    <source>
        <dbReference type="EMBL" id="MCA9382317.1"/>
    </source>
</evidence>
<comment type="caution">
    <text evidence="2">The sequence shown here is derived from an EMBL/GenBank/DDBJ whole genome shotgun (WGS) entry which is preliminary data.</text>
</comment>
<protein>
    <submittedName>
        <fullName evidence="2">Uncharacterized protein</fullName>
    </submittedName>
</protein>
<accession>A0A955RI10</accession>
<gene>
    <name evidence="2" type="ORF">KC660_02820</name>
</gene>
<evidence type="ECO:0000313" key="3">
    <source>
        <dbReference type="Proteomes" id="UP000782843"/>
    </source>
</evidence>
<feature type="transmembrane region" description="Helical" evidence="1">
    <location>
        <begin position="6"/>
        <end position="27"/>
    </location>
</feature>